<dbReference type="AlphaFoldDB" id="A0AA39YE99"/>
<name>A0AA39YE99_9PEZI</name>
<evidence type="ECO:0000256" key="1">
    <source>
        <dbReference type="SAM" id="MobiDB-lite"/>
    </source>
</evidence>
<proteinExistence type="predicted"/>
<dbReference type="Proteomes" id="UP001174936">
    <property type="component" value="Unassembled WGS sequence"/>
</dbReference>
<reference evidence="2" key="1">
    <citation type="submission" date="2023-06" db="EMBL/GenBank/DDBJ databases">
        <title>Genome-scale phylogeny and comparative genomics of the fungal order Sordariales.</title>
        <authorList>
            <consortium name="Lawrence Berkeley National Laboratory"/>
            <person name="Hensen N."/>
            <person name="Bonometti L."/>
            <person name="Westerberg I."/>
            <person name="Brannstrom I.O."/>
            <person name="Guillou S."/>
            <person name="Cros-Aarteil S."/>
            <person name="Calhoun S."/>
            <person name="Haridas S."/>
            <person name="Kuo A."/>
            <person name="Mondo S."/>
            <person name="Pangilinan J."/>
            <person name="Riley R."/>
            <person name="Labutti K."/>
            <person name="Andreopoulos B."/>
            <person name="Lipzen A."/>
            <person name="Chen C."/>
            <person name="Yanf M."/>
            <person name="Daum C."/>
            <person name="Ng V."/>
            <person name="Clum A."/>
            <person name="Steindorff A."/>
            <person name="Ohm R."/>
            <person name="Martin F."/>
            <person name="Silar P."/>
            <person name="Natvig D."/>
            <person name="Lalanne C."/>
            <person name="Gautier V."/>
            <person name="Ament-Velasquez S.L."/>
            <person name="Kruys A."/>
            <person name="Hutchinson M.I."/>
            <person name="Powell A.J."/>
            <person name="Barry K."/>
            <person name="Miller A.N."/>
            <person name="Grigoriev I.V."/>
            <person name="Debuchy R."/>
            <person name="Gladieux P."/>
            <person name="Thoren M.H."/>
            <person name="Johannesson H."/>
        </authorList>
    </citation>
    <scope>NUCLEOTIDE SEQUENCE</scope>
    <source>
        <strain evidence="2">SMH2532-1</strain>
    </source>
</reference>
<sequence length="267" mass="29599">MKGKQALLAGGEKRARGCCLASEWEKILQAPNDKERLGLGLLAGGLCFLASTRVLHQDAGQAVGEAEDHLDPITAADITAPVKNRAVFCPKDGQNKLRVFVAISEPWRAVDKIVNKVKVRLYLIIFVCRSFHPSNPGRHSPDPGRRGWDETTDKTLTCRHHVEAGLRSHSGDIMGSCVAKQLSSGHWSQFDLLHLRSTADALRLSRMLPEVESAELSMPRTPNPRRDRRPPYISRRGLWARKCPPQQMGGRPELQNLRRPLSSVATG</sequence>
<gene>
    <name evidence="2" type="ORF">B0T16DRAFT_72652</name>
</gene>
<protein>
    <submittedName>
        <fullName evidence="2">Uncharacterized protein</fullName>
    </submittedName>
</protein>
<accession>A0AA39YE99</accession>
<comment type="caution">
    <text evidence="2">The sequence shown here is derived from an EMBL/GenBank/DDBJ whole genome shotgun (WGS) entry which is preliminary data.</text>
</comment>
<organism evidence="2 3">
    <name type="scientific">Cercophora newfieldiana</name>
    <dbReference type="NCBI Taxonomy" id="92897"/>
    <lineage>
        <taxon>Eukaryota</taxon>
        <taxon>Fungi</taxon>
        <taxon>Dikarya</taxon>
        <taxon>Ascomycota</taxon>
        <taxon>Pezizomycotina</taxon>
        <taxon>Sordariomycetes</taxon>
        <taxon>Sordariomycetidae</taxon>
        <taxon>Sordariales</taxon>
        <taxon>Lasiosphaeriaceae</taxon>
        <taxon>Cercophora</taxon>
    </lineage>
</organism>
<feature type="region of interest" description="Disordered" evidence="1">
    <location>
        <begin position="213"/>
        <end position="267"/>
    </location>
</feature>
<evidence type="ECO:0000313" key="3">
    <source>
        <dbReference type="Proteomes" id="UP001174936"/>
    </source>
</evidence>
<evidence type="ECO:0000313" key="2">
    <source>
        <dbReference type="EMBL" id="KAK0651059.1"/>
    </source>
</evidence>
<dbReference type="EMBL" id="JAULSV010000002">
    <property type="protein sequence ID" value="KAK0651059.1"/>
    <property type="molecule type" value="Genomic_DNA"/>
</dbReference>
<keyword evidence="3" id="KW-1185">Reference proteome</keyword>